<keyword evidence="2" id="KW-0614">Plasmid</keyword>
<dbReference type="Gene3D" id="1.10.10.10">
    <property type="entry name" value="Winged helix-like DNA-binding domain superfamily/Winged helix DNA-binding domain"/>
    <property type="match status" value="1"/>
</dbReference>
<dbReference type="KEGG" id="amr:AM1_A0148"/>
<reference evidence="2 3" key="1">
    <citation type="journal article" date="2008" name="Proc. Natl. Acad. Sci. U.S.A.">
        <title>Niche adaptation and genome expansion in the chlorophyll d-producing cyanobacterium Acaryochloris marina.</title>
        <authorList>
            <person name="Swingley W.D."/>
            <person name="Chen M."/>
            <person name="Cheung P.C."/>
            <person name="Conrad A.L."/>
            <person name="Dejesa L.C."/>
            <person name="Hao J."/>
            <person name="Honchak B.M."/>
            <person name="Karbach L.E."/>
            <person name="Kurdoglu A."/>
            <person name="Lahiri S."/>
            <person name="Mastrian S.D."/>
            <person name="Miyashita H."/>
            <person name="Page L."/>
            <person name="Ramakrishna P."/>
            <person name="Satoh S."/>
            <person name="Sattley W.M."/>
            <person name="Shimada Y."/>
            <person name="Taylor H.L."/>
            <person name="Tomo T."/>
            <person name="Tsuchiya T."/>
            <person name="Wang Z.T."/>
            <person name="Raymond J."/>
            <person name="Mimuro M."/>
            <person name="Blankenship R.E."/>
            <person name="Touchman J.W."/>
        </authorList>
    </citation>
    <scope>NUCLEOTIDE SEQUENCE [LARGE SCALE GENOMIC DNA]</scope>
    <source>
        <strain evidence="3">MBIC 11017</strain>
        <plasmid evidence="3">Plasmid pREB1</plasmid>
    </source>
</reference>
<dbReference type="HOGENOM" id="CLU_160452_0_0_3"/>
<evidence type="ECO:0000259" key="1">
    <source>
        <dbReference type="Pfam" id="PF09012"/>
    </source>
</evidence>
<dbReference type="RefSeq" id="WP_012166653.1">
    <property type="nucleotide sequence ID" value="NC_009926.1"/>
</dbReference>
<geneLocation type="plasmid" evidence="2 3">
    <name>pREB1</name>
</geneLocation>
<feature type="domain" description="Transcriptional regulator HTH-type FeoC" evidence="1">
    <location>
        <begin position="2"/>
        <end position="69"/>
    </location>
</feature>
<dbReference type="OrthoDB" id="467062at2"/>
<name>A8ZKF5_ACAM1</name>
<accession>A8ZKF5</accession>
<dbReference type="SUPFAM" id="SSF46785">
    <property type="entry name" value="Winged helix' DNA-binding domain"/>
    <property type="match status" value="1"/>
</dbReference>
<evidence type="ECO:0000313" key="3">
    <source>
        <dbReference type="Proteomes" id="UP000000268"/>
    </source>
</evidence>
<proteinExistence type="predicted"/>
<dbReference type="InterPro" id="IPR036390">
    <property type="entry name" value="WH_DNA-bd_sf"/>
</dbReference>
<dbReference type="AlphaFoldDB" id="A8ZKF5"/>
<evidence type="ECO:0000313" key="2">
    <source>
        <dbReference type="EMBL" id="ABW31655.1"/>
    </source>
</evidence>
<dbReference type="EMBL" id="CP000838">
    <property type="protein sequence ID" value="ABW31655.1"/>
    <property type="molecule type" value="Genomic_DNA"/>
</dbReference>
<sequence>MILKELQDFVLDYHRVSLAEMELHFHMDGDALRHMLTKLVHKGRVRKLPIPEHCHGCTFCNPDTIEFYEWVDQAQLGASHLPKKLMTKAQIHSIHSLEEEDPKKSEQNAIKYAVILHDCKAGKKPKEE</sequence>
<keyword evidence="3" id="KW-1185">Reference proteome</keyword>
<protein>
    <recommendedName>
        <fullName evidence="1">Transcriptional regulator HTH-type FeoC domain-containing protein</fullName>
    </recommendedName>
</protein>
<dbReference type="InterPro" id="IPR036388">
    <property type="entry name" value="WH-like_DNA-bd_sf"/>
</dbReference>
<gene>
    <name evidence="2" type="ordered locus">AM1_A0148</name>
</gene>
<dbReference type="Pfam" id="PF09012">
    <property type="entry name" value="FeoC"/>
    <property type="match status" value="1"/>
</dbReference>
<dbReference type="InterPro" id="IPR015102">
    <property type="entry name" value="Tscrpt_reg_HTH_FeoC"/>
</dbReference>
<organism evidence="2 3">
    <name type="scientific">Acaryochloris marina (strain MBIC 11017)</name>
    <dbReference type="NCBI Taxonomy" id="329726"/>
    <lineage>
        <taxon>Bacteria</taxon>
        <taxon>Bacillati</taxon>
        <taxon>Cyanobacteriota</taxon>
        <taxon>Cyanophyceae</taxon>
        <taxon>Acaryochloridales</taxon>
        <taxon>Acaryochloridaceae</taxon>
        <taxon>Acaryochloris</taxon>
    </lineage>
</organism>
<dbReference type="Proteomes" id="UP000000268">
    <property type="component" value="Plasmid pREB1"/>
</dbReference>